<dbReference type="InterPro" id="IPR011009">
    <property type="entry name" value="Kinase-like_dom_sf"/>
</dbReference>
<dbReference type="PANTHER" id="PTHR43671">
    <property type="entry name" value="SERINE/THREONINE-PROTEIN KINASE NEK"/>
    <property type="match status" value="1"/>
</dbReference>
<dbReference type="Gene3D" id="1.25.10.10">
    <property type="entry name" value="Leucine-rich Repeat Variant"/>
    <property type="match status" value="1"/>
</dbReference>
<accession>A0A7I8VN85</accession>
<dbReference type="InterPro" id="IPR016024">
    <property type="entry name" value="ARM-type_fold"/>
</dbReference>
<reference evidence="10 11" key="1">
    <citation type="submission" date="2020-08" db="EMBL/GenBank/DDBJ databases">
        <authorList>
            <person name="Hejnol A."/>
        </authorList>
    </citation>
    <scope>NUCLEOTIDE SEQUENCE [LARGE SCALE GENOMIC DNA]</scope>
</reference>
<protein>
    <submittedName>
        <fullName evidence="10">DgyrCDS6496</fullName>
    </submittedName>
</protein>
<dbReference type="SMART" id="SM00185">
    <property type="entry name" value="ARM"/>
    <property type="match status" value="2"/>
</dbReference>
<evidence type="ECO:0000256" key="7">
    <source>
        <dbReference type="PROSITE-ProRule" id="PRU10141"/>
    </source>
</evidence>
<comment type="caution">
    <text evidence="10">The sequence shown here is derived from an EMBL/GenBank/DDBJ whole genome shotgun (WGS) entry which is preliminary data.</text>
</comment>
<evidence type="ECO:0000256" key="6">
    <source>
        <dbReference type="PROSITE-ProRule" id="PRU00259"/>
    </source>
</evidence>
<dbReference type="SUPFAM" id="SSF48371">
    <property type="entry name" value="ARM repeat"/>
    <property type="match status" value="1"/>
</dbReference>
<dbReference type="GO" id="GO:1902749">
    <property type="term" value="P:regulation of cell cycle G2/M phase transition"/>
    <property type="evidence" value="ECO:0007669"/>
    <property type="project" value="TreeGrafter"/>
</dbReference>
<feature type="repeat" description="ARM" evidence="6">
    <location>
        <begin position="415"/>
        <end position="459"/>
    </location>
</feature>
<keyword evidence="3 7" id="KW-0547">Nucleotide-binding</keyword>
<feature type="domain" description="Protein kinase" evidence="9">
    <location>
        <begin position="638"/>
        <end position="907"/>
    </location>
</feature>
<evidence type="ECO:0000313" key="11">
    <source>
        <dbReference type="Proteomes" id="UP000549394"/>
    </source>
</evidence>
<feature type="binding site" evidence="7">
    <location>
        <position position="667"/>
    </location>
    <ligand>
        <name>ATP</name>
        <dbReference type="ChEBI" id="CHEBI:30616"/>
    </ligand>
</feature>
<keyword evidence="5 7" id="KW-0067">ATP-binding</keyword>
<dbReference type="InterPro" id="IPR050660">
    <property type="entry name" value="NEK_Ser/Thr_kinase"/>
</dbReference>
<dbReference type="InterPro" id="IPR008266">
    <property type="entry name" value="Tyr_kinase_AS"/>
</dbReference>
<dbReference type="PROSITE" id="PS50176">
    <property type="entry name" value="ARM_REPEAT"/>
    <property type="match status" value="1"/>
</dbReference>
<dbReference type="AlphaFoldDB" id="A0A7I8VN85"/>
<feature type="region of interest" description="Disordered" evidence="8">
    <location>
        <begin position="475"/>
        <end position="495"/>
    </location>
</feature>
<feature type="region of interest" description="Disordered" evidence="8">
    <location>
        <begin position="945"/>
        <end position="1047"/>
    </location>
</feature>
<evidence type="ECO:0000259" key="9">
    <source>
        <dbReference type="PROSITE" id="PS50011"/>
    </source>
</evidence>
<sequence length="1191" mass="135658">MNCIAPSNFHYPYQTQSIKRKDGRRYRQLLRKPEKISTVKCKPPKVIRSPNKCTFQFTTQRIEQHATAALRWTFFTSAIFIDETTTISVKVISLGLKNFLEYNNVKTRLLHIPGTIEEDVDIALKFHCTIYTSDKDLYYVDRQLLKNNFGKTVIKVLDYEQFSKRNELFDLDLLVSSLKTTAPKYKANGRDWSIIASGELSLQHKKDLSLLESFAKIYYEERNFSRLKHKQTFSNILNLIVDNRLKKKGWIQNSHAKLIHQVLLCLRLLLRDIKYLEDFIEKDAIEDLVGLLQVSIETYFEAIDHYHLVDIILELTNIFQKLACHKVNLIDYSIQDCLIQLLHSEESSVLQCCLHTLIGIGSDGDNLKILSELDFVNDLLRILQDSESNAKSLACKLLRNLSSFNVVKSDVLAHNGLTVLLSLLNSNENSVSILRNAAWCLVKLATNPECREGIKNSGGIPVLLSLLSEKNYSPDHQTGIHPASASTSRTPLNESQSQEYRDQKLQLKCACCTALAEISKTDSCAYKIVQSNGIYIISSLLFLTDTSHSERFNLMKSVFRALRFLFSLDRNRRYFKRLFPPKLLEPFLDVGHYNHDLQAYECLVKTFDDLDSDNYLLIKDAVAQVNLNAEPMKQVEDYSVLEHLGSGSFGSVYRVKKIGGQTQLALKEINTMQANFGKNSKERQKSVGDLNNELNIIKEELQHPNIVKYYRTFVDNNKFCIVMELIEGAALQEHISSLKERNEGFGEERIWGIFVQIVRALNYLHKEKKIIHRDLSANNIMLSDTDKVTITDFGLAKRKAPDVSRLQTTVGTIIYCCPEMVQSEKYTEKADVWSVGCLLYQMCTLKPPFYSQNMLHLAKMIVEAKYEPISPDYSETMRSTINICLTPDPDKRADIVQVAAHIAHILLERMDKMEVSLQKQSKLLEAEQIRSVGPYRLASQESRWSSSCGGATSLSYETDTSEDNRVLLRNASVPEENGASDDESSVNDSTGLPPRPPGHKQPASSLRRKQRSAERLRDLDRENMDNDSTVRAGSAGKKSRPLSAGSSLSISHKNIRQIIDPVSSILCEVHKVLYACQLNPPNSKACARRRLIERFKRLLSHRSSDVALLKENLTKLEKGSKEFVDLGDSSNNLCLEALIEWAEKSGEMLDKNFVGITYEQLRTIIDSYVIENDYEVNQKYYRTFSQPSASR</sequence>
<evidence type="ECO:0000256" key="4">
    <source>
        <dbReference type="ARBA" id="ARBA00022777"/>
    </source>
</evidence>
<dbReference type="Proteomes" id="UP000549394">
    <property type="component" value="Unassembled WGS sequence"/>
</dbReference>
<feature type="compositionally biased region" description="Polar residues" evidence="8">
    <location>
        <begin position="484"/>
        <end position="495"/>
    </location>
</feature>
<evidence type="ECO:0000256" key="1">
    <source>
        <dbReference type="ARBA" id="ARBA00010886"/>
    </source>
</evidence>
<proteinExistence type="inferred from homology"/>
<name>A0A7I8VN85_9ANNE</name>
<evidence type="ECO:0000256" key="5">
    <source>
        <dbReference type="ARBA" id="ARBA00022840"/>
    </source>
</evidence>
<organism evidence="10 11">
    <name type="scientific">Dimorphilus gyrociliatus</name>
    <dbReference type="NCBI Taxonomy" id="2664684"/>
    <lineage>
        <taxon>Eukaryota</taxon>
        <taxon>Metazoa</taxon>
        <taxon>Spiralia</taxon>
        <taxon>Lophotrochozoa</taxon>
        <taxon>Annelida</taxon>
        <taxon>Polychaeta</taxon>
        <taxon>Polychaeta incertae sedis</taxon>
        <taxon>Dinophilidae</taxon>
        <taxon>Dimorphilus</taxon>
    </lineage>
</organism>
<evidence type="ECO:0000256" key="8">
    <source>
        <dbReference type="SAM" id="MobiDB-lite"/>
    </source>
</evidence>
<keyword evidence="4" id="KW-0418">Kinase</keyword>
<dbReference type="PROSITE" id="PS00109">
    <property type="entry name" value="PROTEIN_KINASE_TYR"/>
    <property type="match status" value="1"/>
</dbReference>
<evidence type="ECO:0000256" key="3">
    <source>
        <dbReference type="ARBA" id="ARBA00022741"/>
    </source>
</evidence>
<dbReference type="GO" id="GO:0004674">
    <property type="term" value="F:protein serine/threonine kinase activity"/>
    <property type="evidence" value="ECO:0007669"/>
    <property type="project" value="TreeGrafter"/>
</dbReference>
<dbReference type="Pfam" id="PF00069">
    <property type="entry name" value="Pkinase"/>
    <property type="match status" value="1"/>
</dbReference>
<dbReference type="PROSITE" id="PS00107">
    <property type="entry name" value="PROTEIN_KINASE_ATP"/>
    <property type="match status" value="1"/>
</dbReference>
<feature type="compositionally biased region" description="Polar residues" evidence="8">
    <location>
        <begin position="945"/>
        <end position="958"/>
    </location>
</feature>
<dbReference type="InterPro" id="IPR000225">
    <property type="entry name" value="Armadillo"/>
</dbReference>
<dbReference type="InterPro" id="IPR011989">
    <property type="entry name" value="ARM-like"/>
</dbReference>
<evidence type="ECO:0000256" key="2">
    <source>
        <dbReference type="ARBA" id="ARBA00022679"/>
    </source>
</evidence>
<evidence type="ECO:0000313" key="10">
    <source>
        <dbReference type="EMBL" id="CAD5117749.1"/>
    </source>
</evidence>
<dbReference type="EMBL" id="CAJFCJ010000007">
    <property type="protein sequence ID" value="CAD5117749.1"/>
    <property type="molecule type" value="Genomic_DNA"/>
</dbReference>
<keyword evidence="11" id="KW-1185">Reference proteome</keyword>
<feature type="compositionally biased region" description="Basic and acidic residues" evidence="8">
    <location>
        <begin position="1011"/>
        <end position="1024"/>
    </location>
</feature>
<gene>
    <name evidence="10" type="ORF">DGYR_LOCUS6248</name>
</gene>
<dbReference type="OrthoDB" id="248923at2759"/>
<dbReference type="PROSITE" id="PS50011">
    <property type="entry name" value="PROTEIN_KINASE_DOM"/>
    <property type="match status" value="1"/>
</dbReference>
<dbReference type="SUPFAM" id="SSF56112">
    <property type="entry name" value="Protein kinase-like (PK-like)"/>
    <property type="match status" value="1"/>
</dbReference>
<dbReference type="PANTHER" id="PTHR43671:SF92">
    <property type="entry name" value="SERINE_THREONINE-PROTEIN KINASE NEK10"/>
    <property type="match status" value="1"/>
</dbReference>
<dbReference type="Gene3D" id="1.10.510.10">
    <property type="entry name" value="Transferase(Phosphotransferase) domain 1"/>
    <property type="match status" value="1"/>
</dbReference>
<dbReference type="InterPro" id="IPR017441">
    <property type="entry name" value="Protein_kinase_ATP_BS"/>
</dbReference>
<dbReference type="GO" id="GO:0005524">
    <property type="term" value="F:ATP binding"/>
    <property type="evidence" value="ECO:0007669"/>
    <property type="project" value="UniProtKB-UniRule"/>
</dbReference>
<keyword evidence="2" id="KW-0808">Transferase</keyword>
<comment type="similarity">
    <text evidence="1">Belongs to the protein kinase superfamily. NEK Ser/Thr protein kinase family. NIMA subfamily.</text>
</comment>
<dbReference type="InterPro" id="IPR000719">
    <property type="entry name" value="Prot_kinase_dom"/>
</dbReference>